<dbReference type="AlphaFoldDB" id="A0A9D3WV16"/>
<protein>
    <submittedName>
        <fullName evidence="2">Uncharacterized protein</fullName>
    </submittedName>
</protein>
<feature type="region of interest" description="Disordered" evidence="1">
    <location>
        <begin position="55"/>
        <end position="84"/>
    </location>
</feature>
<name>A0A9D3WV16_9SAUR</name>
<gene>
    <name evidence="2" type="ORF">KIL84_003083</name>
</gene>
<dbReference type="Proteomes" id="UP000827986">
    <property type="component" value="Unassembled WGS sequence"/>
</dbReference>
<organism evidence="2 3">
    <name type="scientific">Mauremys mutica</name>
    <name type="common">yellowpond turtle</name>
    <dbReference type="NCBI Taxonomy" id="74926"/>
    <lineage>
        <taxon>Eukaryota</taxon>
        <taxon>Metazoa</taxon>
        <taxon>Chordata</taxon>
        <taxon>Craniata</taxon>
        <taxon>Vertebrata</taxon>
        <taxon>Euteleostomi</taxon>
        <taxon>Archelosauria</taxon>
        <taxon>Testudinata</taxon>
        <taxon>Testudines</taxon>
        <taxon>Cryptodira</taxon>
        <taxon>Durocryptodira</taxon>
        <taxon>Testudinoidea</taxon>
        <taxon>Geoemydidae</taxon>
        <taxon>Geoemydinae</taxon>
        <taxon>Mauremys</taxon>
    </lineage>
</organism>
<evidence type="ECO:0000256" key="1">
    <source>
        <dbReference type="SAM" id="MobiDB-lite"/>
    </source>
</evidence>
<reference evidence="2" key="1">
    <citation type="submission" date="2021-09" db="EMBL/GenBank/DDBJ databases">
        <title>The genome of Mauremys mutica provides insights into the evolution of semi-aquatic lifestyle.</title>
        <authorList>
            <person name="Gong S."/>
            <person name="Gao Y."/>
        </authorList>
    </citation>
    <scope>NUCLEOTIDE SEQUENCE</scope>
    <source>
        <strain evidence="2">MM-2020</strain>
        <tissue evidence="2">Muscle</tissue>
    </source>
</reference>
<evidence type="ECO:0000313" key="2">
    <source>
        <dbReference type="EMBL" id="KAH1167600.1"/>
    </source>
</evidence>
<accession>A0A9D3WV16</accession>
<evidence type="ECO:0000313" key="3">
    <source>
        <dbReference type="Proteomes" id="UP000827986"/>
    </source>
</evidence>
<keyword evidence="3" id="KW-1185">Reference proteome</keyword>
<proteinExistence type="predicted"/>
<dbReference type="EMBL" id="JAHDVG010000486">
    <property type="protein sequence ID" value="KAH1167600.1"/>
    <property type="molecule type" value="Genomic_DNA"/>
</dbReference>
<sequence length="84" mass="9409">MICPFVAFLKKSDALEFLGKIRKRRDVDGGCAGGRCTFEEDNDVFDDRSFGTQFHRVTESPPEPAMTPQEPSPSSVPPETRLFD</sequence>
<feature type="compositionally biased region" description="Pro residues" evidence="1">
    <location>
        <begin position="61"/>
        <end position="76"/>
    </location>
</feature>
<comment type="caution">
    <text evidence="2">The sequence shown here is derived from an EMBL/GenBank/DDBJ whole genome shotgun (WGS) entry which is preliminary data.</text>
</comment>